<organism evidence="1 2">
    <name type="scientific">Ceratodon purpureus</name>
    <name type="common">Fire moss</name>
    <name type="synonym">Dicranum purpureum</name>
    <dbReference type="NCBI Taxonomy" id="3225"/>
    <lineage>
        <taxon>Eukaryota</taxon>
        <taxon>Viridiplantae</taxon>
        <taxon>Streptophyta</taxon>
        <taxon>Embryophyta</taxon>
        <taxon>Bryophyta</taxon>
        <taxon>Bryophytina</taxon>
        <taxon>Bryopsida</taxon>
        <taxon>Dicranidae</taxon>
        <taxon>Pseudoditrichales</taxon>
        <taxon>Ditrichaceae</taxon>
        <taxon>Ceratodon</taxon>
    </lineage>
</organism>
<dbReference type="GO" id="GO:0004177">
    <property type="term" value="F:aminopeptidase activity"/>
    <property type="evidence" value="ECO:0007669"/>
    <property type="project" value="InterPro"/>
</dbReference>
<proteinExistence type="predicted"/>
<accession>A0A8T0GQZ5</accession>
<evidence type="ECO:0000313" key="1">
    <source>
        <dbReference type="EMBL" id="KAG0562051.1"/>
    </source>
</evidence>
<dbReference type="PANTHER" id="PTHR43722">
    <property type="entry name" value="PROLINE IMINOPEPTIDASE"/>
    <property type="match status" value="1"/>
</dbReference>
<dbReference type="PANTHER" id="PTHR43722:SF2">
    <property type="entry name" value="PROLINE IMINOPEPTIDASE"/>
    <property type="match status" value="1"/>
</dbReference>
<gene>
    <name evidence="1" type="ORF">KC19_9G113700</name>
</gene>
<keyword evidence="2" id="KW-1185">Reference proteome</keyword>
<reference evidence="1" key="1">
    <citation type="submission" date="2020-06" db="EMBL/GenBank/DDBJ databases">
        <title>WGS assembly of Ceratodon purpureus strain R40.</title>
        <authorList>
            <person name="Carey S.B."/>
            <person name="Jenkins J."/>
            <person name="Shu S."/>
            <person name="Lovell J.T."/>
            <person name="Sreedasyam A."/>
            <person name="Maumus F."/>
            <person name="Tiley G.P."/>
            <person name="Fernandez-Pozo N."/>
            <person name="Barry K."/>
            <person name="Chen C."/>
            <person name="Wang M."/>
            <person name="Lipzen A."/>
            <person name="Daum C."/>
            <person name="Saski C.A."/>
            <person name="Payton A.C."/>
            <person name="Mcbreen J.C."/>
            <person name="Conrad R.E."/>
            <person name="Kollar L.M."/>
            <person name="Olsson S."/>
            <person name="Huttunen S."/>
            <person name="Landis J.B."/>
            <person name="Wickett N.J."/>
            <person name="Johnson M.G."/>
            <person name="Rensing S.A."/>
            <person name="Grimwood J."/>
            <person name="Schmutz J."/>
            <person name="Mcdaniel S.F."/>
        </authorList>
    </citation>
    <scope>NUCLEOTIDE SEQUENCE</scope>
    <source>
        <strain evidence="1">R40</strain>
    </source>
</reference>
<dbReference type="Gene3D" id="3.40.50.1820">
    <property type="entry name" value="alpha/beta hydrolase"/>
    <property type="match status" value="1"/>
</dbReference>
<dbReference type="GO" id="GO:0006508">
    <property type="term" value="P:proteolysis"/>
    <property type="evidence" value="ECO:0007669"/>
    <property type="project" value="InterPro"/>
</dbReference>
<comment type="caution">
    <text evidence="1">The sequence shown here is derived from an EMBL/GenBank/DDBJ whole genome shotgun (WGS) entry which is preliminary data.</text>
</comment>
<protein>
    <recommendedName>
        <fullName evidence="3">Prolyl aminopeptidase</fullName>
    </recommendedName>
</protein>
<dbReference type="InterPro" id="IPR029058">
    <property type="entry name" value="AB_hydrolase_fold"/>
</dbReference>
<dbReference type="GO" id="GO:0005737">
    <property type="term" value="C:cytoplasm"/>
    <property type="evidence" value="ECO:0007669"/>
    <property type="project" value="InterPro"/>
</dbReference>
<dbReference type="Proteomes" id="UP000822688">
    <property type="component" value="Chromosome 9"/>
</dbReference>
<dbReference type="EMBL" id="CM026430">
    <property type="protein sequence ID" value="KAG0562051.1"/>
    <property type="molecule type" value="Genomic_DNA"/>
</dbReference>
<dbReference type="InterPro" id="IPR005944">
    <property type="entry name" value="Pro_iminopeptidase"/>
</dbReference>
<sequence length="65" mass="7524">MRHIPGIIVQGRYDFVCPIANAFDLHRAWPEAYLRIVPNAGHSMYDEGILYELVRAADSFKNLKY</sequence>
<evidence type="ECO:0000313" key="2">
    <source>
        <dbReference type="Proteomes" id="UP000822688"/>
    </source>
</evidence>
<name>A0A8T0GQZ5_CERPU</name>
<dbReference type="SUPFAM" id="SSF53474">
    <property type="entry name" value="alpha/beta-Hydrolases"/>
    <property type="match status" value="1"/>
</dbReference>
<dbReference type="AlphaFoldDB" id="A0A8T0GQZ5"/>
<evidence type="ECO:0008006" key="3">
    <source>
        <dbReference type="Google" id="ProtNLM"/>
    </source>
</evidence>